<dbReference type="CDD" id="cd00886">
    <property type="entry name" value="MogA_MoaB"/>
    <property type="match status" value="1"/>
</dbReference>
<keyword evidence="4" id="KW-0501">Molybdenum cofactor biosynthesis</keyword>
<keyword evidence="8" id="KW-1185">Reference proteome</keyword>
<evidence type="ECO:0000256" key="3">
    <source>
        <dbReference type="ARBA" id="ARBA00008339"/>
    </source>
</evidence>
<dbReference type="GO" id="GO:0097112">
    <property type="term" value="P:gamma-aminobutyric acid receptor clustering"/>
    <property type="evidence" value="ECO:0007669"/>
    <property type="project" value="TreeGrafter"/>
</dbReference>
<dbReference type="GO" id="GO:0006777">
    <property type="term" value="P:Mo-molybdopterin cofactor biosynthetic process"/>
    <property type="evidence" value="ECO:0007669"/>
    <property type="project" value="UniProtKB-KW"/>
</dbReference>
<proteinExistence type="inferred from homology"/>
<dbReference type="Pfam" id="PF08240">
    <property type="entry name" value="ADH_N"/>
    <property type="match status" value="1"/>
</dbReference>
<dbReference type="Pfam" id="PF13602">
    <property type="entry name" value="ADH_zinc_N_2"/>
    <property type="match status" value="1"/>
</dbReference>
<dbReference type="OrthoDB" id="4349954at2759"/>
<evidence type="ECO:0000313" key="8">
    <source>
        <dbReference type="Proteomes" id="UP000316759"/>
    </source>
</evidence>
<organism evidence="7 8">
    <name type="scientific">Fasciola gigantica</name>
    <name type="common">Giant liver fluke</name>
    <dbReference type="NCBI Taxonomy" id="46835"/>
    <lineage>
        <taxon>Eukaryota</taxon>
        <taxon>Metazoa</taxon>
        <taxon>Spiralia</taxon>
        <taxon>Lophotrochozoa</taxon>
        <taxon>Platyhelminthes</taxon>
        <taxon>Trematoda</taxon>
        <taxon>Digenea</taxon>
        <taxon>Plagiorchiida</taxon>
        <taxon>Echinostomata</taxon>
        <taxon>Echinostomatoidea</taxon>
        <taxon>Fasciolidae</taxon>
        <taxon>Fasciola</taxon>
    </lineage>
</organism>
<dbReference type="EMBL" id="SUNJ01002387">
    <property type="protein sequence ID" value="TPP66017.1"/>
    <property type="molecule type" value="Genomic_DNA"/>
</dbReference>
<dbReference type="InterPro" id="IPR011032">
    <property type="entry name" value="GroES-like_sf"/>
</dbReference>
<feature type="domain" description="MoaB/Mog" evidence="6">
    <location>
        <begin position="3"/>
        <end position="149"/>
    </location>
</feature>
<dbReference type="CDD" id="cd00887">
    <property type="entry name" value="MoeA"/>
    <property type="match status" value="1"/>
</dbReference>
<dbReference type="GO" id="GO:0016491">
    <property type="term" value="F:oxidoreductase activity"/>
    <property type="evidence" value="ECO:0007669"/>
    <property type="project" value="InterPro"/>
</dbReference>
<dbReference type="InterPro" id="IPR008284">
    <property type="entry name" value="MoCF_biosynth_CS"/>
</dbReference>
<dbReference type="InterPro" id="IPR005110">
    <property type="entry name" value="MoeA_linker/N"/>
</dbReference>
<reference evidence="7 8" key="1">
    <citation type="submission" date="2019-04" db="EMBL/GenBank/DDBJ databases">
        <title>Annotation for the trematode Fasciola gigantica.</title>
        <authorList>
            <person name="Choi Y.-J."/>
        </authorList>
    </citation>
    <scope>NUCLEOTIDE SEQUENCE [LARGE SCALE GENOMIC DNA]</scope>
    <source>
        <strain evidence="7">Uganda_cow_1</strain>
    </source>
</reference>
<evidence type="ECO:0000256" key="1">
    <source>
        <dbReference type="ARBA" id="ARBA00005046"/>
    </source>
</evidence>
<dbReference type="SUPFAM" id="SSF53218">
    <property type="entry name" value="Molybdenum cofactor biosynthesis proteins"/>
    <property type="match status" value="2"/>
</dbReference>
<dbReference type="SUPFAM" id="SSF50129">
    <property type="entry name" value="GroES-like"/>
    <property type="match status" value="1"/>
</dbReference>
<evidence type="ECO:0000256" key="4">
    <source>
        <dbReference type="ARBA" id="ARBA00023150"/>
    </source>
</evidence>
<dbReference type="GO" id="GO:0007529">
    <property type="term" value="P:establishment of synaptic specificity at neuromuscular junction"/>
    <property type="evidence" value="ECO:0007669"/>
    <property type="project" value="TreeGrafter"/>
</dbReference>
<comment type="similarity">
    <text evidence="2">In the N-terminal section; belongs to the MoaB/Mog family.</text>
</comment>
<dbReference type="AlphaFoldDB" id="A0A504Z5V0"/>
<dbReference type="SMART" id="SM00829">
    <property type="entry name" value="PKS_ER"/>
    <property type="match status" value="1"/>
</dbReference>
<dbReference type="SUPFAM" id="SSF51735">
    <property type="entry name" value="NAD(P)-binding Rossmann-fold domains"/>
    <property type="match status" value="1"/>
</dbReference>
<dbReference type="InterPro" id="IPR038987">
    <property type="entry name" value="MoeA-like"/>
</dbReference>
<evidence type="ECO:0000313" key="7">
    <source>
        <dbReference type="EMBL" id="TPP66017.1"/>
    </source>
</evidence>
<dbReference type="GO" id="GO:0005829">
    <property type="term" value="C:cytosol"/>
    <property type="evidence" value="ECO:0007669"/>
    <property type="project" value="TreeGrafter"/>
</dbReference>
<dbReference type="SUPFAM" id="SSF63882">
    <property type="entry name" value="MoeA N-terminal region -like"/>
    <property type="match status" value="1"/>
</dbReference>
<name>A0A504Z5V0_FASGI</name>
<dbReference type="Gene3D" id="3.90.105.10">
    <property type="entry name" value="Molybdopterin biosynthesis moea protein, domain 2"/>
    <property type="match status" value="1"/>
</dbReference>
<dbReference type="Gene3D" id="3.90.180.10">
    <property type="entry name" value="Medium-chain alcohol dehydrogenases, catalytic domain"/>
    <property type="match status" value="1"/>
</dbReference>
<dbReference type="GO" id="GO:0061599">
    <property type="term" value="F:molybdopterin molybdotransferase activity"/>
    <property type="evidence" value="ECO:0007669"/>
    <property type="project" value="TreeGrafter"/>
</dbReference>
<dbReference type="InterPro" id="IPR013154">
    <property type="entry name" value="ADH-like_N"/>
</dbReference>
<comment type="similarity">
    <text evidence="3">In the C-terminal section; belongs to the MoeA family.</text>
</comment>
<dbReference type="InterPro" id="IPR001453">
    <property type="entry name" value="MoaB/Mog_dom"/>
</dbReference>
<dbReference type="InterPro" id="IPR036425">
    <property type="entry name" value="MoaB/Mog-like_dom_sf"/>
</dbReference>
<dbReference type="FunFam" id="2.170.190.11:FF:000001">
    <property type="entry name" value="Molybdopterin molybdenumtransferase"/>
    <property type="match status" value="1"/>
</dbReference>
<dbReference type="InterPro" id="IPR036291">
    <property type="entry name" value="NAD(P)-bd_dom_sf"/>
</dbReference>
<evidence type="ECO:0000256" key="2">
    <source>
        <dbReference type="ARBA" id="ARBA00007589"/>
    </source>
</evidence>
<dbReference type="Pfam" id="PF00994">
    <property type="entry name" value="MoCF_biosynth"/>
    <property type="match status" value="2"/>
</dbReference>
<dbReference type="GO" id="GO:0072579">
    <property type="term" value="P:glycine receptor clustering"/>
    <property type="evidence" value="ECO:0007669"/>
    <property type="project" value="TreeGrafter"/>
</dbReference>
<dbReference type="Gene3D" id="3.40.50.720">
    <property type="entry name" value="NAD(P)-binding Rossmann-like Domain"/>
    <property type="match status" value="1"/>
</dbReference>
<dbReference type="Gene3D" id="2.170.190.11">
    <property type="entry name" value="Molybdopterin biosynthesis moea protein, domain 3"/>
    <property type="match status" value="1"/>
</dbReference>
<dbReference type="STRING" id="46835.A0A504Z5V0"/>
<dbReference type="Gene3D" id="3.40.980.10">
    <property type="entry name" value="MoaB/Mog-like domain"/>
    <property type="match status" value="2"/>
</dbReference>
<comment type="pathway">
    <text evidence="1">Cofactor biosynthesis; molybdopterin biosynthesis.</text>
</comment>
<dbReference type="InterPro" id="IPR020843">
    <property type="entry name" value="ER"/>
</dbReference>
<dbReference type="GO" id="GO:0030425">
    <property type="term" value="C:dendrite"/>
    <property type="evidence" value="ECO:0007669"/>
    <property type="project" value="TreeGrafter"/>
</dbReference>
<dbReference type="GO" id="GO:0099634">
    <property type="term" value="C:postsynaptic specialization membrane"/>
    <property type="evidence" value="ECO:0007669"/>
    <property type="project" value="GOC"/>
</dbReference>
<dbReference type="PANTHER" id="PTHR10192:SF5">
    <property type="entry name" value="GEPHYRIN"/>
    <property type="match status" value="1"/>
</dbReference>
<feature type="domain" description="Enoyl reductase (ER)" evidence="5">
    <location>
        <begin position="625"/>
        <end position="1021"/>
    </location>
</feature>
<dbReference type="Pfam" id="PF03453">
    <property type="entry name" value="MoeA_N"/>
    <property type="match status" value="1"/>
</dbReference>
<evidence type="ECO:0000259" key="5">
    <source>
        <dbReference type="SMART" id="SM00829"/>
    </source>
</evidence>
<dbReference type="GO" id="GO:0098970">
    <property type="term" value="P:postsynaptic neurotransmitter receptor diffusion trapping"/>
    <property type="evidence" value="ECO:0007669"/>
    <property type="project" value="TreeGrafter"/>
</dbReference>
<comment type="caution">
    <text evidence="7">The sequence shown here is derived from an EMBL/GenBank/DDBJ whole genome shotgun (WGS) entry which is preliminary data.</text>
</comment>
<protein>
    <submittedName>
        <fullName evidence="7">Molybdenum cofactor synthesis protein cinnamon</fullName>
    </submittedName>
</protein>
<evidence type="ECO:0000259" key="6">
    <source>
        <dbReference type="SMART" id="SM00852"/>
    </source>
</evidence>
<dbReference type="SMART" id="SM00852">
    <property type="entry name" value="MoCF_biosynth"/>
    <property type="match status" value="2"/>
</dbReference>
<feature type="domain" description="MoaB/Mog" evidence="6">
    <location>
        <begin position="409"/>
        <end position="560"/>
    </location>
</feature>
<dbReference type="PROSITE" id="PS01078">
    <property type="entry name" value="MOCF_BIOSYNTHESIS_1"/>
    <property type="match status" value="1"/>
</dbReference>
<dbReference type="PROSITE" id="PS01079">
    <property type="entry name" value="MOCF_BIOSYNTHESIS_2"/>
    <property type="match status" value="1"/>
</dbReference>
<gene>
    <name evidence="7" type="ORF">FGIG_11769</name>
</gene>
<sequence length="1026" mass="111542">MFGVLTVSDTCSADPSLNRSGPAVSRILESSSFIVALEDCVPDEATLIQEVLLKWIASGLVHVIVTTGGTGVAKRDVTAETVSELIKQTTRLPGLEHALYKISLEHTPMASLSRFVAGVRDEVLLVSLPGSTQAVCQCVPAIIPVIRHAVEQIRGWNTDQSYHDERLKLRIISDRETSFPVVGRPRSSPFPMIPVEDAQRKLFQVASAILKDAAVEAVYYKNAHGRILARTLRSRQIVPPFDASVMDGYAVRFADGAGMRRVLGALCAGDIDRESLRLKKGTCVRVSTGGPIPPDADSVVPVENTRLISQKKDGSVTEEDQIEVIAAPKKLGEFIRPSGSDLSLNTLFNRGMRLGSVELGLLASAGLLAPWPSSEAEIMAENETCLPHLVMDRLALGGYIPCFQQPRIGILSTGTEIVDGATLASSNGVYDSNRPVLISLLHKFGFQKVTDFGIVPDKHDALVAAFSLALVACDLLITSGGVSMGERDLVTRVLSEEFGAVIHFARVFMKPGKPTTLASVPRSTEPGPRSSVLVLSLPGTVVSHCIVTSHRDFFSPLLSGSLLNDDQRASADFLVFKFDCCTRSADVAQQMASATKTHLFPPICKLPSHMRAWQCLNFLDAVAGDITKELHWTNTRRLPTITRPDHLLVQVKMASLNPIDLMNLYGYGSTAFQYARQLGSMLNILGFSGENITMSVNGSSFPWTPGRDFLGTVVSCGPEATRERLGIHSRVLPGQRVVGATWPFLSSTGSGGLAQYLVCPASYVAELPPKVHPDQAASIGYCGLTAWSALVTGGLHPRCRSIAELKQILAPSVLVTGATGGVGLIAAQLAKLSGARVHVTCPSDARAITMMKQLEVDDIIVHPDQPPMNTKYDLIIDCIRRRDNVSVLQHESPMQLVKNTLRDVAPLYTYLKPSSNSRYVNLNSPFLHMVDRLGLIAGMGATLMHWTTAPITLLRADSPVRLPSQLRWAFFQPSGYRLSKMLQWTAEGRIRLFVDSRFPFHRVPDAFARVQSRGVRGKVLIHIEDI</sequence>
<dbReference type="InterPro" id="IPR036135">
    <property type="entry name" value="MoeA_linker/N_sf"/>
</dbReference>
<accession>A0A504Z5V0</accession>
<dbReference type="Proteomes" id="UP000316759">
    <property type="component" value="Unassembled WGS sequence"/>
</dbReference>
<dbReference type="PANTHER" id="PTHR10192">
    <property type="entry name" value="MOLYBDOPTERIN BIOSYNTHESIS PROTEIN"/>
    <property type="match status" value="1"/>
</dbReference>